<dbReference type="InterPro" id="IPR016040">
    <property type="entry name" value="NAD(P)-bd_dom"/>
</dbReference>
<evidence type="ECO:0000259" key="1">
    <source>
        <dbReference type="Pfam" id="PF13460"/>
    </source>
</evidence>
<dbReference type="GO" id="GO:0016646">
    <property type="term" value="F:oxidoreductase activity, acting on the CH-NH group of donors, NAD or NADP as acceptor"/>
    <property type="evidence" value="ECO:0007669"/>
    <property type="project" value="TreeGrafter"/>
</dbReference>
<accession>A0A4R5W3V9</accession>
<dbReference type="RefSeq" id="WP_133325861.1">
    <property type="nucleotide sequence ID" value="NZ_SMYL01000002.1"/>
</dbReference>
<dbReference type="Pfam" id="PF13460">
    <property type="entry name" value="NAD_binding_10"/>
    <property type="match status" value="1"/>
</dbReference>
<reference evidence="2 3" key="1">
    <citation type="submission" date="2019-03" db="EMBL/GenBank/DDBJ databases">
        <title>Sapientia aquatica gen. nov., sp. nov., isolated from a crater lake.</title>
        <authorList>
            <person name="Felfoldi T."/>
            <person name="Szabo A."/>
            <person name="Toth E."/>
            <person name="Schumann P."/>
            <person name="Keki Z."/>
            <person name="Marialigeti K."/>
            <person name="Mathe I."/>
        </authorList>
    </citation>
    <scope>NUCLEOTIDE SEQUENCE [LARGE SCALE GENOMIC DNA]</scope>
    <source>
        <strain evidence="2 3">SA-152</strain>
    </source>
</reference>
<dbReference type="InterPro" id="IPR036291">
    <property type="entry name" value="NAD(P)-bd_dom_sf"/>
</dbReference>
<proteinExistence type="predicted"/>
<feature type="domain" description="NAD(P)-binding" evidence="1">
    <location>
        <begin position="7"/>
        <end position="209"/>
    </location>
</feature>
<sequence length="220" mass="24415">MKIVLIGASGFIGSAILEEALSRRHRVKSLVSKPAKLPWKVNQTIVKTNVHDTGELAEQIYGFDAVISAFSGRTQTDAYDYYVSGVKSIIHATKMVNKVSKNEKIGTRLLIVGDAGSLEVTPGLPVVDTELFPQKWRSSAQGVRDALDLLKQERDLKWTMLSPPTKIEPGVRTSKFRLGKDQLLVDSAGKSYISLQDYAVAMINELEHPKHTKERFCVAY</sequence>
<keyword evidence="3" id="KW-1185">Reference proteome</keyword>
<dbReference type="Gene3D" id="3.40.50.720">
    <property type="entry name" value="NAD(P)-binding Rossmann-like Domain"/>
    <property type="match status" value="1"/>
</dbReference>
<dbReference type="AlphaFoldDB" id="A0A4R5W3V9"/>
<evidence type="ECO:0000313" key="3">
    <source>
        <dbReference type="Proteomes" id="UP000294829"/>
    </source>
</evidence>
<dbReference type="EMBL" id="SMYL01000002">
    <property type="protein sequence ID" value="TDK67025.1"/>
    <property type="molecule type" value="Genomic_DNA"/>
</dbReference>
<evidence type="ECO:0000313" key="2">
    <source>
        <dbReference type="EMBL" id="TDK67025.1"/>
    </source>
</evidence>
<gene>
    <name evidence="2" type="ORF">E2I14_04410</name>
</gene>
<name>A0A4R5W3V9_9BURK</name>
<dbReference type="PANTHER" id="PTHR43355:SF2">
    <property type="entry name" value="FLAVIN REDUCTASE (NADPH)"/>
    <property type="match status" value="1"/>
</dbReference>
<dbReference type="InterPro" id="IPR051606">
    <property type="entry name" value="Polyketide_Oxido-like"/>
</dbReference>
<dbReference type="PANTHER" id="PTHR43355">
    <property type="entry name" value="FLAVIN REDUCTASE (NADPH)"/>
    <property type="match status" value="1"/>
</dbReference>
<dbReference type="SUPFAM" id="SSF51735">
    <property type="entry name" value="NAD(P)-binding Rossmann-fold domains"/>
    <property type="match status" value="1"/>
</dbReference>
<protein>
    <submittedName>
        <fullName evidence="2">NAD-dependent epimerase/dehydratase family protein</fullName>
    </submittedName>
</protein>
<organism evidence="2 3">
    <name type="scientific">Sapientia aquatica</name>
    <dbReference type="NCBI Taxonomy" id="1549640"/>
    <lineage>
        <taxon>Bacteria</taxon>
        <taxon>Pseudomonadati</taxon>
        <taxon>Pseudomonadota</taxon>
        <taxon>Betaproteobacteria</taxon>
        <taxon>Burkholderiales</taxon>
        <taxon>Oxalobacteraceae</taxon>
        <taxon>Sapientia</taxon>
    </lineage>
</organism>
<comment type="caution">
    <text evidence="2">The sequence shown here is derived from an EMBL/GenBank/DDBJ whole genome shotgun (WGS) entry which is preliminary data.</text>
</comment>
<dbReference type="Proteomes" id="UP000294829">
    <property type="component" value="Unassembled WGS sequence"/>
</dbReference>
<dbReference type="OrthoDB" id="7352421at2"/>